<dbReference type="PANTHER" id="PTHR42832:SF1">
    <property type="entry name" value="GLUTAMATE-PYRUVATE AMINOTRANSFERASE ALAC"/>
    <property type="match status" value="1"/>
</dbReference>
<dbReference type="Proteomes" id="UP000887577">
    <property type="component" value="Unplaced"/>
</dbReference>
<dbReference type="GO" id="GO:0008483">
    <property type="term" value="F:transaminase activity"/>
    <property type="evidence" value="ECO:0007669"/>
    <property type="project" value="UniProtKB-KW"/>
</dbReference>
<name>A0A914YSB6_9BILA</name>
<reference evidence="7" key="1">
    <citation type="submission" date="2022-11" db="UniProtKB">
        <authorList>
            <consortium name="WormBaseParasite"/>
        </authorList>
    </citation>
    <scope>IDENTIFICATION</scope>
</reference>
<dbReference type="InterPro" id="IPR050881">
    <property type="entry name" value="LL-DAP_aminotransferase"/>
</dbReference>
<evidence type="ECO:0000259" key="5">
    <source>
        <dbReference type="Pfam" id="PF00155"/>
    </source>
</evidence>
<feature type="region of interest" description="Disordered" evidence="4">
    <location>
        <begin position="113"/>
        <end position="153"/>
    </location>
</feature>
<keyword evidence="3" id="KW-0808">Transferase</keyword>
<keyword evidence="2" id="KW-0032">Aminotransferase</keyword>
<dbReference type="SUPFAM" id="SSF53383">
    <property type="entry name" value="PLP-dependent transferases"/>
    <property type="match status" value="1"/>
</dbReference>
<dbReference type="GO" id="GO:0030170">
    <property type="term" value="F:pyridoxal phosphate binding"/>
    <property type="evidence" value="ECO:0007669"/>
    <property type="project" value="InterPro"/>
</dbReference>
<dbReference type="AlphaFoldDB" id="A0A914YSB6"/>
<evidence type="ECO:0000256" key="1">
    <source>
        <dbReference type="ARBA" id="ARBA00001933"/>
    </source>
</evidence>
<organism evidence="6 7">
    <name type="scientific">Panagrolaimus superbus</name>
    <dbReference type="NCBI Taxonomy" id="310955"/>
    <lineage>
        <taxon>Eukaryota</taxon>
        <taxon>Metazoa</taxon>
        <taxon>Ecdysozoa</taxon>
        <taxon>Nematoda</taxon>
        <taxon>Chromadorea</taxon>
        <taxon>Rhabditida</taxon>
        <taxon>Tylenchina</taxon>
        <taxon>Panagrolaimomorpha</taxon>
        <taxon>Panagrolaimoidea</taxon>
        <taxon>Panagrolaimidae</taxon>
        <taxon>Panagrolaimus</taxon>
    </lineage>
</organism>
<keyword evidence="6" id="KW-1185">Reference proteome</keyword>
<evidence type="ECO:0000256" key="2">
    <source>
        <dbReference type="ARBA" id="ARBA00022576"/>
    </source>
</evidence>
<evidence type="ECO:0000313" key="7">
    <source>
        <dbReference type="WBParaSite" id="PSU_v2.g20291.t1"/>
    </source>
</evidence>
<dbReference type="InterPro" id="IPR015421">
    <property type="entry name" value="PyrdxlP-dep_Trfase_major"/>
</dbReference>
<dbReference type="PANTHER" id="PTHR42832">
    <property type="entry name" value="AMINO ACID AMINOTRANSFERASE"/>
    <property type="match status" value="1"/>
</dbReference>
<comment type="cofactor">
    <cofactor evidence="1">
        <name>pyridoxal 5'-phosphate</name>
        <dbReference type="ChEBI" id="CHEBI:597326"/>
    </cofactor>
</comment>
<dbReference type="InterPro" id="IPR015424">
    <property type="entry name" value="PyrdxlP-dep_Trfase"/>
</dbReference>
<feature type="domain" description="Aminotransferase class I/classII large" evidence="5">
    <location>
        <begin position="2"/>
        <end position="78"/>
    </location>
</feature>
<dbReference type="Pfam" id="PF00155">
    <property type="entry name" value="Aminotran_1_2"/>
    <property type="match status" value="1"/>
</dbReference>
<dbReference type="WBParaSite" id="PSU_v2.g20291.t1">
    <property type="protein sequence ID" value="PSU_v2.g20291.t1"/>
    <property type="gene ID" value="PSU_v2.g20291"/>
</dbReference>
<feature type="compositionally biased region" description="Polar residues" evidence="4">
    <location>
        <begin position="130"/>
        <end position="144"/>
    </location>
</feature>
<dbReference type="Gene3D" id="3.40.640.10">
    <property type="entry name" value="Type I PLP-dependent aspartate aminotransferase-like (Major domain)"/>
    <property type="match status" value="1"/>
</dbReference>
<evidence type="ECO:0000256" key="3">
    <source>
        <dbReference type="ARBA" id="ARBA00022679"/>
    </source>
</evidence>
<feature type="compositionally biased region" description="Basic residues" evidence="4">
    <location>
        <begin position="113"/>
        <end position="128"/>
    </location>
</feature>
<protein>
    <submittedName>
        <fullName evidence="7">Aminotransferase class I/classII domain-containing protein</fullName>
    </submittedName>
</protein>
<evidence type="ECO:0000256" key="4">
    <source>
        <dbReference type="SAM" id="MobiDB-lite"/>
    </source>
</evidence>
<accession>A0A914YSB6</accession>
<proteinExistence type="predicted"/>
<dbReference type="InterPro" id="IPR004839">
    <property type="entry name" value="Aminotransferase_I/II_large"/>
</dbReference>
<sequence length="153" mass="16989">MSMGNPDGATPAHIVEKLVEAATRPDTHGYSVSKGIPRLRRAVTNWYERRYNVHLDPDSEAIVTIGSKEGLAHLMLATPGQGRHRSGAQPQLPDSYIWCRHCRREYPFGAHGPRRGLFRGNRKSRARVHSQAQNDDSGFSQQSDGPVCGTVLF</sequence>
<evidence type="ECO:0000313" key="6">
    <source>
        <dbReference type="Proteomes" id="UP000887577"/>
    </source>
</evidence>